<sequence length="508" mass="57120">MPFNCDHEGCGRSYLRKEHLTRHKKEHAPTPSFSCPSCGTKFTRGDTLRRHMVLHGPTAPPTRVAQACVPCHRTKTRCDGQQPICSTCNDKGRPCDWPQPRGKNQYQQDQQKQHQQQQQQQHQYYYQHDQREDRSPSAGYPIPLCAALPHPAILPGPMTTGMQPTGLLTQTVMPPAATPMMTASLGAPVAVAVPAAAADEFEFPPGSLLNEGMRMQLQRVYFDQFHPQWPLLHRETFESTPQPKLLMQAVVTVGLWFASAPGARDLAVKFHDHLLIDVGNRILELLEQSRQGTLSPRLDLLPIFQAMLISTILVPYRADKSMENVMMTHSMLLETFKASGLYEQAKINAASHLCGGNGYPWVFRECYQRLTVFQFKLHLILQAIFLTIHPALRISRNAEPAMLKVKVPLPLIMWDGPAVQWFGMMPTDPALHGGDDDDVLLISRMCDKAASMMDNKPLLPLLSWDRSLGMAIWCWCMKHAQSDREFIENIKPFVLDPLKGTGLSYGSS</sequence>
<dbReference type="CDD" id="cd12148">
    <property type="entry name" value="fungal_TF_MHR"/>
    <property type="match status" value="1"/>
</dbReference>
<dbReference type="Proteomes" id="UP000652219">
    <property type="component" value="Unassembled WGS sequence"/>
</dbReference>
<feature type="domain" description="C2H2-type" evidence="9">
    <location>
        <begin position="3"/>
        <end position="32"/>
    </location>
</feature>
<keyword evidence="11" id="KW-1185">Reference proteome</keyword>
<keyword evidence="1" id="KW-0479">Metal-binding</keyword>
<feature type="domain" description="Zn(2)-C6 fungal-type" evidence="8">
    <location>
        <begin position="67"/>
        <end position="97"/>
    </location>
</feature>
<proteinExistence type="predicted"/>
<keyword evidence="2" id="KW-0862">Zinc</keyword>
<dbReference type="SMART" id="SM00066">
    <property type="entry name" value="GAL4"/>
    <property type="match status" value="1"/>
</dbReference>
<evidence type="ECO:0000256" key="5">
    <source>
        <dbReference type="ARBA" id="ARBA00023242"/>
    </source>
</evidence>
<evidence type="ECO:0000259" key="8">
    <source>
        <dbReference type="PROSITE" id="PS50048"/>
    </source>
</evidence>
<protein>
    <submittedName>
        <fullName evidence="10">C2H2 type zinc finger domain protein</fullName>
    </submittedName>
</protein>
<dbReference type="CDD" id="cd00067">
    <property type="entry name" value="GAL4"/>
    <property type="match status" value="1"/>
</dbReference>
<name>A0A8H6IUL5_9PEZI</name>
<dbReference type="SUPFAM" id="SSF57667">
    <property type="entry name" value="beta-beta-alpha zinc fingers"/>
    <property type="match status" value="1"/>
</dbReference>
<dbReference type="PROSITE" id="PS50048">
    <property type="entry name" value="ZN2_CY6_FUNGAL_2"/>
    <property type="match status" value="1"/>
</dbReference>
<dbReference type="PROSITE" id="PS50157">
    <property type="entry name" value="ZINC_FINGER_C2H2_2"/>
    <property type="match status" value="2"/>
</dbReference>
<feature type="domain" description="C2H2-type" evidence="9">
    <location>
        <begin position="33"/>
        <end position="60"/>
    </location>
</feature>
<feature type="compositionally biased region" description="Low complexity" evidence="7">
    <location>
        <begin position="105"/>
        <end position="127"/>
    </location>
</feature>
<dbReference type="InterPro" id="IPR007219">
    <property type="entry name" value="XnlR_reg_dom"/>
</dbReference>
<keyword evidence="5" id="KW-0539">Nucleus</keyword>
<dbReference type="Pfam" id="PF00096">
    <property type="entry name" value="zf-C2H2"/>
    <property type="match status" value="1"/>
</dbReference>
<dbReference type="GO" id="GO:0003677">
    <property type="term" value="F:DNA binding"/>
    <property type="evidence" value="ECO:0007669"/>
    <property type="project" value="InterPro"/>
</dbReference>
<gene>
    <name evidence="10" type="ORF">CSOJ01_12684</name>
</gene>
<feature type="region of interest" description="Disordered" evidence="7">
    <location>
        <begin position="99"/>
        <end position="139"/>
    </location>
</feature>
<evidence type="ECO:0000256" key="1">
    <source>
        <dbReference type="ARBA" id="ARBA00022723"/>
    </source>
</evidence>
<keyword evidence="3" id="KW-0805">Transcription regulation</keyword>
<comment type="caution">
    <text evidence="10">The sequence shown here is derived from an EMBL/GenBank/DDBJ whole genome shotgun (WGS) entry which is preliminary data.</text>
</comment>
<dbReference type="InterPro" id="IPR013087">
    <property type="entry name" value="Znf_C2H2_type"/>
</dbReference>
<evidence type="ECO:0000313" key="11">
    <source>
        <dbReference type="Proteomes" id="UP000652219"/>
    </source>
</evidence>
<evidence type="ECO:0000259" key="9">
    <source>
        <dbReference type="PROSITE" id="PS50157"/>
    </source>
</evidence>
<dbReference type="InterPro" id="IPR001138">
    <property type="entry name" value="Zn2Cys6_DnaBD"/>
</dbReference>
<dbReference type="PANTHER" id="PTHR47660">
    <property type="entry name" value="TRANSCRIPTION FACTOR WITH C2H2 AND ZN(2)-CYS(6) DNA BINDING DOMAIN (EUROFUNG)-RELATED-RELATED"/>
    <property type="match status" value="1"/>
</dbReference>
<evidence type="ECO:0000256" key="2">
    <source>
        <dbReference type="ARBA" id="ARBA00022833"/>
    </source>
</evidence>
<evidence type="ECO:0000256" key="3">
    <source>
        <dbReference type="ARBA" id="ARBA00023015"/>
    </source>
</evidence>
<dbReference type="Pfam" id="PF04082">
    <property type="entry name" value="Fungal_trans"/>
    <property type="match status" value="1"/>
</dbReference>
<dbReference type="InterPro" id="IPR036236">
    <property type="entry name" value="Znf_C2H2_sf"/>
</dbReference>
<dbReference type="PROSITE" id="PS00463">
    <property type="entry name" value="ZN2_CY6_FUNGAL_1"/>
    <property type="match status" value="1"/>
</dbReference>
<dbReference type="InterPro" id="IPR036864">
    <property type="entry name" value="Zn2-C6_fun-type_DNA-bd_sf"/>
</dbReference>
<dbReference type="Pfam" id="PF00172">
    <property type="entry name" value="Zn_clus"/>
    <property type="match status" value="1"/>
</dbReference>
<dbReference type="AlphaFoldDB" id="A0A8H6IUL5"/>
<keyword evidence="4" id="KW-0804">Transcription</keyword>
<dbReference type="GO" id="GO:0008270">
    <property type="term" value="F:zinc ion binding"/>
    <property type="evidence" value="ECO:0007669"/>
    <property type="project" value="UniProtKB-KW"/>
</dbReference>
<accession>A0A8H6IUL5</accession>
<dbReference type="PANTHER" id="PTHR47660:SF2">
    <property type="entry name" value="TRANSCRIPTION FACTOR WITH C2H2 AND ZN(2)-CYS(6) DNA BINDING DOMAIN (EUROFUNG)"/>
    <property type="match status" value="1"/>
</dbReference>
<keyword evidence="6" id="KW-0863">Zinc-finger</keyword>
<dbReference type="PROSITE" id="PS00028">
    <property type="entry name" value="ZINC_FINGER_C2H2_1"/>
    <property type="match status" value="2"/>
</dbReference>
<organism evidence="10 11">
    <name type="scientific">Colletotrichum sojae</name>
    <dbReference type="NCBI Taxonomy" id="2175907"/>
    <lineage>
        <taxon>Eukaryota</taxon>
        <taxon>Fungi</taxon>
        <taxon>Dikarya</taxon>
        <taxon>Ascomycota</taxon>
        <taxon>Pezizomycotina</taxon>
        <taxon>Sordariomycetes</taxon>
        <taxon>Hypocreomycetidae</taxon>
        <taxon>Glomerellales</taxon>
        <taxon>Glomerellaceae</taxon>
        <taxon>Colletotrichum</taxon>
        <taxon>Colletotrichum orchidearum species complex</taxon>
    </lineage>
</organism>
<dbReference type="GO" id="GO:0000981">
    <property type="term" value="F:DNA-binding transcription factor activity, RNA polymerase II-specific"/>
    <property type="evidence" value="ECO:0007669"/>
    <property type="project" value="InterPro"/>
</dbReference>
<dbReference type="Gene3D" id="4.10.240.10">
    <property type="entry name" value="Zn(2)-C6 fungal-type DNA-binding domain"/>
    <property type="match status" value="1"/>
</dbReference>
<evidence type="ECO:0000256" key="4">
    <source>
        <dbReference type="ARBA" id="ARBA00023163"/>
    </source>
</evidence>
<dbReference type="Gene3D" id="3.30.160.60">
    <property type="entry name" value="Classic Zinc Finger"/>
    <property type="match status" value="2"/>
</dbReference>
<evidence type="ECO:0000256" key="7">
    <source>
        <dbReference type="SAM" id="MobiDB-lite"/>
    </source>
</evidence>
<dbReference type="GO" id="GO:0006351">
    <property type="term" value="P:DNA-templated transcription"/>
    <property type="evidence" value="ECO:0007669"/>
    <property type="project" value="InterPro"/>
</dbReference>
<dbReference type="SMART" id="SM00355">
    <property type="entry name" value="ZnF_C2H2"/>
    <property type="match status" value="2"/>
</dbReference>
<dbReference type="SUPFAM" id="SSF57701">
    <property type="entry name" value="Zn2/Cys6 DNA-binding domain"/>
    <property type="match status" value="1"/>
</dbReference>
<evidence type="ECO:0000256" key="6">
    <source>
        <dbReference type="PROSITE-ProRule" id="PRU00042"/>
    </source>
</evidence>
<dbReference type="EMBL" id="WIGN01000335">
    <property type="protein sequence ID" value="KAF6798724.1"/>
    <property type="molecule type" value="Genomic_DNA"/>
</dbReference>
<evidence type="ECO:0000313" key="10">
    <source>
        <dbReference type="EMBL" id="KAF6798724.1"/>
    </source>
</evidence>
<reference evidence="10 11" key="1">
    <citation type="journal article" date="2020" name="Phytopathology">
        <title>Genome Sequence Resources of Colletotrichum truncatum, C. plurivorum, C. musicola, and C. sojae: Four Species Pathogenic to Soybean (Glycine max).</title>
        <authorList>
            <person name="Rogerio F."/>
            <person name="Boufleur T.R."/>
            <person name="Ciampi-Guillardi M."/>
            <person name="Sukno S.A."/>
            <person name="Thon M.R."/>
            <person name="Massola Junior N.S."/>
            <person name="Baroncelli R."/>
        </authorList>
    </citation>
    <scope>NUCLEOTIDE SEQUENCE [LARGE SCALE GENOMIC DNA]</scope>
    <source>
        <strain evidence="10 11">LFN0009</strain>
    </source>
</reference>